<dbReference type="CDD" id="cd04590">
    <property type="entry name" value="CBS_pair_CorC_HlyC_assoc"/>
    <property type="match status" value="1"/>
</dbReference>
<dbReference type="GO" id="GO:0005886">
    <property type="term" value="C:plasma membrane"/>
    <property type="evidence" value="ECO:0007669"/>
    <property type="project" value="UniProtKB-SubCell"/>
</dbReference>
<evidence type="ECO:0000256" key="7">
    <source>
        <dbReference type="ARBA" id="ARBA00023122"/>
    </source>
</evidence>
<dbReference type="AlphaFoldDB" id="A0A927GSL9"/>
<name>A0A927GSL9_9BACL</name>
<evidence type="ECO:0000256" key="12">
    <source>
        <dbReference type="SAM" id="Phobius"/>
    </source>
</evidence>
<keyword evidence="8 10" id="KW-0472">Membrane</keyword>
<dbReference type="Proteomes" id="UP000621560">
    <property type="component" value="Unassembled WGS sequence"/>
</dbReference>
<dbReference type="PROSITE" id="PS51371">
    <property type="entry name" value="CBS"/>
    <property type="match status" value="1"/>
</dbReference>
<evidence type="ECO:0000259" key="13">
    <source>
        <dbReference type="PROSITE" id="PS51371"/>
    </source>
</evidence>
<evidence type="ECO:0000256" key="9">
    <source>
        <dbReference type="PROSITE-ProRule" id="PRU00703"/>
    </source>
</evidence>
<dbReference type="PROSITE" id="PS51846">
    <property type="entry name" value="CNNM"/>
    <property type="match status" value="1"/>
</dbReference>
<dbReference type="FunFam" id="3.10.580.10:FF:000002">
    <property type="entry name" value="Magnesium/cobalt efflux protein CorC"/>
    <property type="match status" value="1"/>
</dbReference>
<feature type="transmembrane region" description="Helical" evidence="12">
    <location>
        <begin position="66"/>
        <end position="85"/>
    </location>
</feature>
<dbReference type="InterPro" id="IPR036318">
    <property type="entry name" value="FAD-bd_PCMH-like_sf"/>
</dbReference>
<evidence type="ECO:0000256" key="2">
    <source>
        <dbReference type="ARBA" id="ARBA00006337"/>
    </source>
</evidence>
<evidence type="ECO:0000256" key="5">
    <source>
        <dbReference type="ARBA" id="ARBA00022737"/>
    </source>
</evidence>
<dbReference type="InterPro" id="IPR016169">
    <property type="entry name" value="FAD-bd_PCMH_sub2"/>
</dbReference>
<dbReference type="SUPFAM" id="SSF56176">
    <property type="entry name" value="FAD-binding/transporter-associated domain-like"/>
    <property type="match status" value="1"/>
</dbReference>
<keyword evidence="6 10" id="KW-1133">Transmembrane helix</keyword>
<comment type="subcellular location">
    <subcellularLocation>
        <location evidence="1">Cell membrane</location>
        <topology evidence="1">Multi-pass membrane protein</topology>
    </subcellularLocation>
</comment>
<evidence type="ECO:0000256" key="11">
    <source>
        <dbReference type="SAM" id="MobiDB-lite"/>
    </source>
</evidence>
<keyword evidence="4 10" id="KW-0812">Transmembrane</keyword>
<dbReference type="Gene3D" id="3.30.465.10">
    <property type="match status" value="1"/>
</dbReference>
<dbReference type="InterPro" id="IPR002550">
    <property type="entry name" value="CNNM"/>
</dbReference>
<dbReference type="SMART" id="SM01091">
    <property type="entry name" value="CorC_HlyC"/>
    <property type="match status" value="1"/>
</dbReference>
<dbReference type="EMBL" id="JACXIZ010000027">
    <property type="protein sequence ID" value="MBD2846708.1"/>
    <property type="molecule type" value="Genomic_DNA"/>
</dbReference>
<accession>A0A927GSL9</accession>
<evidence type="ECO:0000313" key="15">
    <source>
        <dbReference type="EMBL" id="MBD2846708.1"/>
    </source>
</evidence>
<organism evidence="15 16">
    <name type="scientific">Paenibacillus sabuli</name>
    <dbReference type="NCBI Taxonomy" id="2772509"/>
    <lineage>
        <taxon>Bacteria</taxon>
        <taxon>Bacillati</taxon>
        <taxon>Bacillota</taxon>
        <taxon>Bacilli</taxon>
        <taxon>Bacillales</taxon>
        <taxon>Paenibacillaceae</taxon>
        <taxon>Paenibacillus</taxon>
    </lineage>
</organism>
<proteinExistence type="inferred from homology"/>
<reference evidence="15" key="1">
    <citation type="submission" date="2020-09" db="EMBL/GenBank/DDBJ databases">
        <title>A novel bacterium of genus Paenibacillus, isolated from South China Sea.</title>
        <authorList>
            <person name="Huang H."/>
            <person name="Mo K."/>
            <person name="Hu Y."/>
        </authorList>
    </citation>
    <scope>NUCLEOTIDE SEQUENCE</scope>
    <source>
        <strain evidence="15">IB182496</strain>
    </source>
</reference>
<dbReference type="SUPFAM" id="SSF54631">
    <property type="entry name" value="CBS-domain pair"/>
    <property type="match status" value="1"/>
</dbReference>
<evidence type="ECO:0000256" key="4">
    <source>
        <dbReference type="ARBA" id="ARBA00022692"/>
    </source>
</evidence>
<keyword evidence="16" id="KW-1185">Reference proteome</keyword>
<feature type="domain" description="CBS" evidence="13">
    <location>
        <begin position="292"/>
        <end position="349"/>
    </location>
</feature>
<comment type="caution">
    <text evidence="15">The sequence shown here is derived from an EMBL/GenBank/DDBJ whole genome shotgun (WGS) entry which is preliminary data.</text>
</comment>
<evidence type="ECO:0000256" key="8">
    <source>
        <dbReference type="ARBA" id="ARBA00023136"/>
    </source>
</evidence>
<feature type="compositionally biased region" description="Basic and acidic residues" evidence="11">
    <location>
        <begin position="452"/>
        <end position="469"/>
    </location>
</feature>
<feature type="transmembrane region" description="Helical" evidence="12">
    <location>
        <begin position="12"/>
        <end position="35"/>
    </location>
</feature>
<dbReference type="Pfam" id="PF01595">
    <property type="entry name" value="CNNM"/>
    <property type="match status" value="1"/>
</dbReference>
<evidence type="ECO:0000313" key="16">
    <source>
        <dbReference type="Proteomes" id="UP000621560"/>
    </source>
</evidence>
<gene>
    <name evidence="15" type="ORF">IDH44_16045</name>
</gene>
<keyword evidence="7 9" id="KW-0129">CBS domain</keyword>
<feature type="domain" description="CNNM transmembrane" evidence="14">
    <location>
        <begin position="6"/>
        <end position="209"/>
    </location>
</feature>
<dbReference type="InterPro" id="IPR046342">
    <property type="entry name" value="CBS_dom_sf"/>
</dbReference>
<feature type="transmembrane region" description="Helical" evidence="12">
    <location>
        <begin position="105"/>
        <end position="125"/>
    </location>
</feature>
<dbReference type="Gene3D" id="3.10.580.10">
    <property type="entry name" value="CBS-domain"/>
    <property type="match status" value="1"/>
</dbReference>
<sequence length="469" mass="53682">MNRRKVVMGLTLNLVLFVFLLLLSAFFVATEFAIVRVRSSRVDQLVLEGGKNALAIQRVTTNLDGYLAACQLGITITAVGLGFLGEPTVEKLLFPLFEQFQLSDSLSHALALAIAFVMVTFLHVVLGELAPKTIAIQKAEGVSQLLSPLIIWFHRVLYPFIWIMNGSANALVRVFGIRPASEHEDAHSEEEIRLILSESYQSGKINQTEFGYVNKIFTFDELLAREIMVPRTDMSCLYANKSLPENLKIIRREQYTRFPVAMENKDNIIGTINTKQFFLRYDNNPDFDLQSLLQPVMTVPEVMPVKSLLRKMQREQVHIAVLLDEYGGTSGLITIEDILEEIVGEIRDEFDKDETREIEQIGEGRFFVQGVYLIDQLNDRLGVELEHEDIDSIGGWLYAKQPELRKGEQWTFEGLTFIVRERDKNRIRKIEIIQHDPPATSGERRDEEDDRDCDRERDRDREGSKPESE</sequence>
<keyword evidence="3" id="KW-1003">Cell membrane</keyword>
<keyword evidence="5" id="KW-0677">Repeat</keyword>
<protein>
    <submittedName>
        <fullName evidence="15">HlyC/CorC family transporter</fullName>
    </submittedName>
</protein>
<dbReference type="PANTHER" id="PTHR43099:SF2">
    <property type="entry name" value="UPF0053 PROTEIN YRKA"/>
    <property type="match status" value="1"/>
</dbReference>
<dbReference type="GO" id="GO:0050660">
    <property type="term" value="F:flavin adenine dinucleotide binding"/>
    <property type="evidence" value="ECO:0007669"/>
    <property type="project" value="InterPro"/>
</dbReference>
<evidence type="ECO:0000256" key="6">
    <source>
        <dbReference type="ARBA" id="ARBA00022989"/>
    </source>
</evidence>
<evidence type="ECO:0000256" key="10">
    <source>
        <dbReference type="PROSITE-ProRule" id="PRU01193"/>
    </source>
</evidence>
<dbReference type="InterPro" id="IPR051676">
    <property type="entry name" value="UPF0053_domain"/>
</dbReference>
<feature type="region of interest" description="Disordered" evidence="11">
    <location>
        <begin position="431"/>
        <end position="469"/>
    </location>
</feature>
<dbReference type="InterPro" id="IPR005170">
    <property type="entry name" value="Transptr-assoc_dom"/>
</dbReference>
<dbReference type="Pfam" id="PF00571">
    <property type="entry name" value="CBS"/>
    <property type="match status" value="2"/>
</dbReference>
<evidence type="ECO:0000256" key="3">
    <source>
        <dbReference type="ARBA" id="ARBA00022475"/>
    </source>
</evidence>
<dbReference type="Pfam" id="PF03471">
    <property type="entry name" value="CorC_HlyC"/>
    <property type="match status" value="1"/>
</dbReference>
<dbReference type="InterPro" id="IPR044751">
    <property type="entry name" value="Ion_transp-like_CBS"/>
</dbReference>
<evidence type="ECO:0000259" key="14">
    <source>
        <dbReference type="PROSITE" id="PS51846"/>
    </source>
</evidence>
<evidence type="ECO:0000256" key="1">
    <source>
        <dbReference type="ARBA" id="ARBA00004651"/>
    </source>
</evidence>
<dbReference type="PANTHER" id="PTHR43099">
    <property type="entry name" value="UPF0053 PROTEIN YRKA"/>
    <property type="match status" value="1"/>
</dbReference>
<comment type="similarity">
    <text evidence="2">Belongs to the UPF0053 family.</text>
</comment>
<dbReference type="InterPro" id="IPR000644">
    <property type="entry name" value="CBS_dom"/>
</dbReference>